<sequence length="469" mass="51296">MANKRKHDGDDDERPRPAPGIDTDICNVFVNDQGREDALTRLAWPNGLAIRAKRVILVKCDPQIINRLVDDCMMQSADTLTVPTSSALVVPRLGQEMNTTGEEEVDGVKDEGEVVLADNLLHDDVLQDPAQDNVLPEKILPDTALPGTALLDNAHANKALLATDLQDNALPDGVLPSNVLHDNSLPDSVFSGNILHDNPLPNDTDGDDAFSSVGYNGDGIVTPHLNRELNVIANTNHAHANGDDDLVVTSERPAKPIEISNEKVTIGGDNRLQAANNPRPATRSAAKSMLDALIASTNPNKIKVEESDDEEEEAVDDNELDETTEQQAKGPLPGSFHGAYNLPADDMGNIDSISEDIVAKIDVGDFFGKRGKERFDNSGFTGTLTFNNSGLVVLCLHCGRMFSSLSSVSKHRKLVHKGCDSKPMKQCYSKRLAFRVPKSHIETDRRFRWEESECLRRYIAELKGLEDEM</sequence>
<keyword evidence="1" id="KW-0862">Zinc</keyword>
<feature type="domain" description="C2H2-type" evidence="3">
    <location>
        <begin position="393"/>
        <end position="421"/>
    </location>
</feature>
<comment type="caution">
    <text evidence="4">The sequence shown here is derived from an EMBL/GenBank/DDBJ whole genome shotgun (WGS) entry which is preliminary data.</text>
</comment>
<name>A0AAN6E094_9EURO</name>
<protein>
    <recommendedName>
        <fullName evidence="3">C2H2-type domain-containing protein</fullName>
    </recommendedName>
</protein>
<keyword evidence="1" id="KW-0479">Metal-binding</keyword>
<keyword evidence="5" id="KW-1185">Reference proteome</keyword>
<reference evidence="4" key="1">
    <citation type="journal article" date="2022" name="bioRxiv">
        <title>Deciphering the potential niche of two novel black yeast fungi from a biological soil crust based on their genomes, phenotypes, and melanin regulation.</title>
        <authorList>
            <consortium name="DOE Joint Genome Institute"/>
            <person name="Carr E.C."/>
            <person name="Barton Q."/>
            <person name="Grambo S."/>
            <person name="Sullivan M."/>
            <person name="Renfro C.M."/>
            <person name="Kuo A."/>
            <person name="Pangilinan J."/>
            <person name="Lipzen A."/>
            <person name="Keymanesh K."/>
            <person name="Savage E."/>
            <person name="Barry K."/>
            <person name="Grigoriev I.V."/>
            <person name="Riekhof W.R."/>
            <person name="Harris S.S."/>
        </authorList>
    </citation>
    <scope>NUCLEOTIDE SEQUENCE</scope>
    <source>
        <strain evidence="4">JF 03-4F</strain>
    </source>
</reference>
<evidence type="ECO:0000313" key="5">
    <source>
        <dbReference type="Proteomes" id="UP001203852"/>
    </source>
</evidence>
<dbReference type="GO" id="GO:0008270">
    <property type="term" value="F:zinc ion binding"/>
    <property type="evidence" value="ECO:0007669"/>
    <property type="project" value="UniProtKB-KW"/>
</dbReference>
<dbReference type="EMBL" id="MU404352">
    <property type="protein sequence ID" value="KAI1615511.1"/>
    <property type="molecule type" value="Genomic_DNA"/>
</dbReference>
<dbReference type="PROSITE" id="PS50157">
    <property type="entry name" value="ZINC_FINGER_C2H2_2"/>
    <property type="match status" value="1"/>
</dbReference>
<proteinExistence type="predicted"/>
<dbReference type="Proteomes" id="UP001203852">
    <property type="component" value="Unassembled WGS sequence"/>
</dbReference>
<accession>A0AAN6E094</accession>
<evidence type="ECO:0000313" key="4">
    <source>
        <dbReference type="EMBL" id="KAI1615511.1"/>
    </source>
</evidence>
<evidence type="ECO:0000259" key="3">
    <source>
        <dbReference type="PROSITE" id="PS50157"/>
    </source>
</evidence>
<feature type="compositionally biased region" description="Basic and acidic residues" evidence="2">
    <location>
        <begin position="7"/>
        <end position="16"/>
    </location>
</feature>
<feature type="region of interest" description="Disordered" evidence="2">
    <location>
        <begin position="297"/>
        <end position="337"/>
    </location>
</feature>
<gene>
    <name evidence="4" type="ORF">EDD36DRAFT_417014</name>
</gene>
<dbReference type="AlphaFoldDB" id="A0AAN6E094"/>
<feature type="region of interest" description="Disordered" evidence="2">
    <location>
        <begin position="1"/>
        <end position="23"/>
    </location>
</feature>
<evidence type="ECO:0000256" key="1">
    <source>
        <dbReference type="PROSITE-ProRule" id="PRU00042"/>
    </source>
</evidence>
<dbReference type="InterPro" id="IPR013087">
    <property type="entry name" value="Znf_C2H2_type"/>
</dbReference>
<evidence type="ECO:0000256" key="2">
    <source>
        <dbReference type="SAM" id="MobiDB-lite"/>
    </source>
</evidence>
<dbReference type="PROSITE" id="PS00028">
    <property type="entry name" value="ZINC_FINGER_C2H2_1"/>
    <property type="match status" value="1"/>
</dbReference>
<keyword evidence="1" id="KW-0863">Zinc-finger</keyword>
<feature type="compositionally biased region" description="Acidic residues" evidence="2">
    <location>
        <begin position="306"/>
        <end position="324"/>
    </location>
</feature>
<organism evidence="4 5">
    <name type="scientific">Exophiala viscosa</name>
    <dbReference type="NCBI Taxonomy" id="2486360"/>
    <lineage>
        <taxon>Eukaryota</taxon>
        <taxon>Fungi</taxon>
        <taxon>Dikarya</taxon>
        <taxon>Ascomycota</taxon>
        <taxon>Pezizomycotina</taxon>
        <taxon>Eurotiomycetes</taxon>
        <taxon>Chaetothyriomycetidae</taxon>
        <taxon>Chaetothyriales</taxon>
        <taxon>Herpotrichiellaceae</taxon>
        <taxon>Exophiala</taxon>
    </lineage>
</organism>